<organism evidence="1 2">
    <name type="scientific">Komagataeibacter xylinus</name>
    <name type="common">Gluconacetobacter xylinus</name>
    <dbReference type="NCBI Taxonomy" id="28448"/>
    <lineage>
        <taxon>Bacteria</taxon>
        <taxon>Pseudomonadati</taxon>
        <taxon>Pseudomonadota</taxon>
        <taxon>Alphaproteobacteria</taxon>
        <taxon>Acetobacterales</taxon>
        <taxon>Acetobacteraceae</taxon>
        <taxon>Komagataeibacter</taxon>
    </lineage>
</organism>
<dbReference type="EMBL" id="CP041348">
    <property type="protein sequence ID" value="QHC35129.1"/>
    <property type="molecule type" value="Genomic_DNA"/>
</dbReference>
<evidence type="ECO:0000313" key="2">
    <source>
        <dbReference type="Proteomes" id="UP000464674"/>
    </source>
</evidence>
<reference evidence="1 2" key="1">
    <citation type="journal article" date="2020" name="Carbohydr. Polym.">
        <title>Characterization and optimization of production of bacterial cellulose from strain CGMCC 17276 based on whole-genome analysis.</title>
        <authorList>
            <person name="Lu T."/>
            <person name="Gao H."/>
            <person name="Liao B."/>
            <person name="Wu J."/>
            <person name="Zhang W."/>
            <person name="Huang J."/>
            <person name="Liu M."/>
            <person name="Huang J."/>
            <person name="Chang Z."/>
            <person name="Jin M."/>
            <person name="Yi Z."/>
            <person name="Jiang D."/>
        </authorList>
    </citation>
    <scope>NUCLEOTIDE SEQUENCE [LARGE SCALE GENOMIC DNA]</scope>
    <source>
        <strain evidence="1 2">CGMCC 17276</strain>
    </source>
</reference>
<dbReference type="AlphaFoldDB" id="A0A857FNQ0"/>
<protein>
    <submittedName>
        <fullName evidence="1">Uncharacterized protein</fullName>
    </submittedName>
</protein>
<dbReference type="OrthoDB" id="9943545at2"/>
<accession>A0A857FNQ0</accession>
<dbReference type="RefSeq" id="WP_159261543.1">
    <property type="nucleotide sequence ID" value="NZ_CP041348.1"/>
</dbReference>
<proteinExistence type="predicted"/>
<sequence>MSISDDCVSLKKNLEHVYDMEKFVNEMMRKGIVNGWDGVLEKFQEAKEEITKRMKKLGC</sequence>
<evidence type="ECO:0000313" key="1">
    <source>
        <dbReference type="EMBL" id="QHC35129.1"/>
    </source>
</evidence>
<name>A0A857FNQ0_KOMXY</name>
<gene>
    <name evidence="1" type="ORF">FMA36_06065</name>
</gene>
<dbReference type="Proteomes" id="UP000464674">
    <property type="component" value="Chromosome"/>
</dbReference>